<name>A0A1J9RIP4_9PEZI</name>
<evidence type="ECO:0000313" key="2">
    <source>
        <dbReference type="EMBL" id="OJD40337.1"/>
    </source>
</evidence>
<keyword evidence="3" id="KW-1185">Reference proteome</keyword>
<keyword evidence="1" id="KW-0812">Transmembrane</keyword>
<proteinExistence type="predicted"/>
<reference evidence="2 3" key="1">
    <citation type="submission" date="2016-10" db="EMBL/GenBank/DDBJ databases">
        <title>Proteomics and genomics reveal pathogen-plant mechanisms compatible with a hemibiotrophic lifestyle of Diplodia corticola.</title>
        <authorList>
            <person name="Fernandes I."/>
            <person name="De Jonge R."/>
            <person name="Van De Peer Y."/>
            <person name="Devreese B."/>
            <person name="Alves A."/>
            <person name="Esteves A.C."/>
        </authorList>
    </citation>
    <scope>NUCLEOTIDE SEQUENCE [LARGE SCALE GENOMIC DNA]</scope>
    <source>
        <strain evidence="2 3">CBS 112549</strain>
    </source>
</reference>
<evidence type="ECO:0000256" key="1">
    <source>
        <dbReference type="SAM" id="Phobius"/>
    </source>
</evidence>
<accession>A0A1J9RIP4</accession>
<dbReference type="RefSeq" id="XP_020135180.1">
    <property type="nucleotide sequence ID" value="XM_020269916.1"/>
</dbReference>
<dbReference type="EMBL" id="MNUE01000001">
    <property type="protein sequence ID" value="OJD40337.1"/>
    <property type="molecule type" value="Genomic_DNA"/>
</dbReference>
<dbReference type="Proteomes" id="UP000183809">
    <property type="component" value="Unassembled WGS sequence"/>
</dbReference>
<dbReference type="OrthoDB" id="2014201at2759"/>
<dbReference type="STRING" id="236234.A0A1J9RIP4"/>
<protein>
    <submittedName>
        <fullName evidence="2">Glycosyltransferase family 8 protein</fullName>
    </submittedName>
</protein>
<keyword evidence="1" id="KW-0472">Membrane</keyword>
<evidence type="ECO:0000313" key="3">
    <source>
        <dbReference type="Proteomes" id="UP000183809"/>
    </source>
</evidence>
<keyword evidence="1" id="KW-1133">Transmembrane helix</keyword>
<dbReference type="Gene3D" id="3.90.550.10">
    <property type="entry name" value="Spore Coat Polysaccharide Biosynthesis Protein SpsA, Chain A"/>
    <property type="match status" value="1"/>
</dbReference>
<dbReference type="GeneID" id="31010175"/>
<feature type="transmembrane region" description="Helical" evidence="1">
    <location>
        <begin position="7"/>
        <end position="30"/>
    </location>
</feature>
<keyword evidence="2" id="KW-0808">Transferase</keyword>
<dbReference type="InterPro" id="IPR050587">
    <property type="entry name" value="GNT1/Glycosyltrans_8"/>
</dbReference>
<sequence>MMWTADGVRILITTSATIAMITLVCTLWALCDLHPRSSAPQTHYATRPINTSRPLQADRVFATFLTSLSDDANRETDDNYFTAARILTYQMLHAPETRLRNPVPFVVFVASSVSVYKRERLERDGATVIELAGLTADWLEPGDSRWSDVMTKVRMWEMDQFGLIAFIDADTVLLQPVDGLFTDAAVRECKTGEQYPPVAAAAAAARTDVRGRTSRAAEAAAAAAAPPTYTTAAGVVLPLAAPQPASYVMAAITQISQDHDFPPVRRGKDVPNPTYFNAGLMVFRPSRAMFAYYRSFLDIPGIFDPALPEQGLLNYAHQHDGDMMWTKLDPVWNTQYPRVNDIDHGVRMLHQKWWHKPLEEGMAELLRAWRWKMEGFYEGLDRRAQDRA</sequence>
<gene>
    <name evidence="2" type="ORF">BKCO1_1000510</name>
</gene>
<dbReference type="GO" id="GO:0016740">
    <property type="term" value="F:transferase activity"/>
    <property type="evidence" value="ECO:0007669"/>
    <property type="project" value="UniProtKB-KW"/>
</dbReference>
<dbReference type="SUPFAM" id="SSF53448">
    <property type="entry name" value="Nucleotide-diphospho-sugar transferases"/>
    <property type="match status" value="1"/>
</dbReference>
<comment type="caution">
    <text evidence="2">The sequence shown here is derived from an EMBL/GenBank/DDBJ whole genome shotgun (WGS) entry which is preliminary data.</text>
</comment>
<organism evidence="2 3">
    <name type="scientific">Diplodia corticola</name>
    <dbReference type="NCBI Taxonomy" id="236234"/>
    <lineage>
        <taxon>Eukaryota</taxon>
        <taxon>Fungi</taxon>
        <taxon>Dikarya</taxon>
        <taxon>Ascomycota</taxon>
        <taxon>Pezizomycotina</taxon>
        <taxon>Dothideomycetes</taxon>
        <taxon>Dothideomycetes incertae sedis</taxon>
        <taxon>Botryosphaeriales</taxon>
        <taxon>Botryosphaeriaceae</taxon>
        <taxon>Diplodia</taxon>
    </lineage>
</organism>
<dbReference type="AlphaFoldDB" id="A0A1J9RIP4"/>
<dbReference type="InterPro" id="IPR029044">
    <property type="entry name" value="Nucleotide-diphossugar_trans"/>
</dbReference>
<dbReference type="PANTHER" id="PTHR11183">
    <property type="entry name" value="GLYCOGENIN SUBFAMILY MEMBER"/>
    <property type="match status" value="1"/>
</dbReference>